<dbReference type="Proteomes" id="UP000886939">
    <property type="component" value="Unassembled WGS sequence"/>
</dbReference>
<organism evidence="1 2">
    <name type="scientific">Aeromonas caviae</name>
    <name type="common">Aeromonas punctata</name>
    <dbReference type="NCBI Taxonomy" id="648"/>
    <lineage>
        <taxon>Bacteria</taxon>
        <taxon>Pseudomonadati</taxon>
        <taxon>Pseudomonadota</taxon>
        <taxon>Gammaproteobacteria</taxon>
        <taxon>Aeromonadales</taxon>
        <taxon>Aeromonadaceae</taxon>
        <taxon>Aeromonas</taxon>
    </lineage>
</organism>
<sequence length="80" mass="9000">MGDPILDNGHWFTDGLNLFIVPPGVEEIIGPDQPVLHELNAIYREEQFDQISPDSVAAKCGLEVIPSMLRRKFGQRYFSA</sequence>
<evidence type="ECO:0000313" key="2">
    <source>
        <dbReference type="Proteomes" id="UP000886939"/>
    </source>
</evidence>
<protein>
    <submittedName>
        <fullName evidence="1">Uncharacterized protein</fullName>
    </submittedName>
</protein>
<accession>A0AAV4YHD7</accession>
<dbReference type="EMBL" id="BPNI01000004">
    <property type="protein sequence ID" value="GJA39632.1"/>
    <property type="molecule type" value="Genomic_DNA"/>
</dbReference>
<dbReference type="AlphaFoldDB" id="A0AAV4YHD7"/>
<dbReference type="RefSeq" id="WP_223945569.1">
    <property type="nucleotide sequence ID" value="NZ_BPNI01000004.1"/>
</dbReference>
<comment type="caution">
    <text evidence="1">The sequence shown here is derived from an EMBL/GenBank/DDBJ whole genome shotgun (WGS) entry which is preliminary data.</text>
</comment>
<name>A0AAV4YHD7_AERCA</name>
<gene>
    <name evidence="1" type="ORF">KAM343_04280</name>
</gene>
<reference evidence="1" key="1">
    <citation type="submission" date="2021-07" db="EMBL/GenBank/DDBJ databases">
        <title>Draft genome sequence of carbapenem-resistant Aeromonas spp. in Japan.</title>
        <authorList>
            <person name="Maehana S."/>
            <person name="Suzuki M."/>
            <person name="Kitasato H."/>
        </authorList>
    </citation>
    <scope>NUCLEOTIDE SEQUENCE</scope>
    <source>
        <strain evidence="1">KAM343</strain>
    </source>
</reference>
<evidence type="ECO:0000313" key="1">
    <source>
        <dbReference type="EMBL" id="GJA39632.1"/>
    </source>
</evidence>
<proteinExistence type="predicted"/>